<dbReference type="GO" id="GO:0004177">
    <property type="term" value="F:aminopeptidase activity"/>
    <property type="evidence" value="ECO:0007669"/>
    <property type="project" value="UniProtKB-KW"/>
</dbReference>
<feature type="domain" description="AB hydrolase-1" evidence="1">
    <location>
        <begin position="25"/>
        <end position="277"/>
    </location>
</feature>
<dbReference type="InterPro" id="IPR029058">
    <property type="entry name" value="AB_hydrolase_fold"/>
</dbReference>
<dbReference type="EMBL" id="LS483468">
    <property type="protein sequence ID" value="SQI35928.1"/>
    <property type="molecule type" value="Genomic_DNA"/>
</dbReference>
<keyword evidence="2" id="KW-0378">Hydrolase</keyword>
<dbReference type="STRING" id="1219011.GCA_001895045_03543"/>
<evidence type="ECO:0000313" key="3">
    <source>
        <dbReference type="Proteomes" id="UP000249091"/>
    </source>
</evidence>
<reference evidence="2 3" key="1">
    <citation type="submission" date="2018-06" db="EMBL/GenBank/DDBJ databases">
        <authorList>
            <consortium name="Pathogen Informatics"/>
            <person name="Doyle S."/>
        </authorList>
    </citation>
    <scope>NUCLEOTIDE SEQUENCE [LARGE SCALE GENOMIC DNA]</scope>
    <source>
        <strain evidence="2 3">NCTC10994</strain>
    </source>
</reference>
<dbReference type="PANTHER" id="PTHR43433:SF10">
    <property type="entry name" value="AB HYDROLASE-1 DOMAIN-CONTAINING PROTEIN"/>
    <property type="match status" value="1"/>
</dbReference>
<dbReference type="InterPro" id="IPR050471">
    <property type="entry name" value="AB_hydrolase"/>
</dbReference>
<dbReference type="PANTHER" id="PTHR43433">
    <property type="entry name" value="HYDROLASE, ALPHA/BETA FOLD FAMILY PROTEIN"/>
    <property type="match status" value="1"/>
</dbReference>
<dbReference type="KEGG" id="rcr:NCTC10994_03189"/>
<gene>
    <name evidence="2" type="primary">pip_4</name>
    <name evidence="2" type="ORF">NCTC10994_03189</name>
</gene>
<keyword evidence="3" id="KW-1185">Reference proteome</keyword>
<evidence type="ECO:0000313" key="2">
    <source>
        <dbReference type="EMBL" id="SQI35928.1"/>
    </source>
</evidence>
<keyword evidence="2" id="KW-0645">Protease</keyword>
<name>A0A2X4UJZ2_9NOCA</name>
<evidence type="ECO:0000259" key="1">
    <source>
        <dbReference type="Pfam" id="PF00561"/>
    </source>
</evidence>
<dbReference type="AlphaFoldDB" id="A0A2X4UJZ2"/>
<proteinExistence type="predicted"/>
<dbReference type="Proteomes" id="UP000249091">
    <property type="component" value="Chromosome 1"/>
</dbReference>
<dbReference type="Gene3D" id="3.40.50.1820">
    <property type="entry name" value="alpha/beta hydrolase"/>
    <property type="match status" value="1"/>
</dbReference>
<dbReference type="EC" id="3.4.11.5" evidence="2"/>
<protein>
    <submittedName>
        <fullName evidence="2">Hydrolase</fullName>
        <ecNumber evidence="2">3.4.11.5</ecNumber>
    </submittedName>
</protein>
<dbReference type="InterPro" id="IPR000073">
    <property type="entry name" value="AB_hydrolase_1"/>
</dbReference>
<dbReference type="SUPFAM" id="SSF53474">
    <property type="entry name" value="alpha/beta-Hydrolases"/>
    <property type="match status" value="1"/>
</dbReference>
<dbReference type="RefSeq" id="WP_072703296.1">
    <property type="nucleotide sequence ID" value="NZ_JAFBBL010000001.1"/>
</dbReference>
<accession>A0A2X4UJZ2</accession>
<organism evidence="2 3">
    <name type="scientific">Rhodococcus coprophilus</name>
    <dbReference type="NCBI Taxonomy" id="38310"/>
    <lineage>
        <taxon>Bacteria</taxon>
        <taxon>Bacillati</taxon>
        <taxon>Actinomycetota</taxon>
        <taxon>Actinomycetes</taxon>
        <taxon>Mycobacteriales</taxon>
        <taxon>Nocardiaceae</taxon>
        <taxon>Rhodococcus</taxon>
    </lineage>
</organism>
<sequence>MHEFEITVGDRSVVVRDSGNTDGVPLVYFHGTPGSRLEPGFGDDIAERMGVRVISFDRPGYGRSDAAASTLGSVALDVEVIVDKLGVDRFAAFGWSGGGPFALATAAALTGRVTRVGVSGGPAPVQAMPGAREALTENDLRALSYLPDEPARAAEQFAAGNRALLEAMVAVKDDQQAPWIEWMWAESDPEVVNDPAARKALFVSFREALRQGHMGIAWDNVAFVGPWGFDVGDVSAPVHLWYGGRDEMTPPAAGEWLAQHLPNAELVFYDGEGHLLPLRHWKEMLQAVVIDR</sequence>
<keyword evidence="2" id="KW-0031">Aminopeptidase</keyword>
<dbReference type="Pfam" id="PF00561">
    <property type="entry name" value="Abhydrolase_1"/>
    <property type="match status" value="1"/>
</dbReference>